<evidence type="ECO:0000256" key="1">
    <source>
        <dbReference type="SAM" id="MobiDB-lite"/>
    </source>
</evidence>
<dbReference type="Pfam" id="PF07795">
    <property type="entry name" value="DUF1635"/>
    <property type="match status" value="1"/>
</dbReference>
<evidence type="ECO:0000313" key="3">
    <source>
        <dbReference type="Proteomes" id="UP000030748"/>
    </source>
</evidence>
<dbReference type="AlphaFoldDB" id="A0A022R7M2"/>
<dbReference type="Proteomes" id="UP000030748">
    <property type="component" value="Unassembled WGS sequence"/>
</dbReference>
<protein>
    <submittedName>
        <fullName evidence="2">Uncharacterized protein</fullName>
    </submittedName>
</protein>
<reference evidence="2 3" key="1">
    <citation type="journal article" date="2013" name="Proc. Natl. Acad. Sci. U.S.A.">
        <title>Fine-scale variation in meiotic recombination in Mimulus inferred from population shotgun sequencing.</title>
        <authorList>
            <person name="Hellsten U."/>
            <person name="Wright K.M."/>
            <person name="Jenkins J."/>
            <person name="Shu S."/>
            <person name="Yuan Y."/>
            <person name="Wessler S.R."/>
            <person name="Schmutz J."/>
            <person name="Willis J.H."/>
            <person name="Rokhsar D.S."/>
        </authorList>
    </citation>
    <scope>NUCLEOTIDE SEQUENCE [LARGE SCALE GENOMIC DNA]</scope>
    <source>
        <strain evidence="3">cv. DUN x IM62</strain>
    </source>
</reference>
<feature type="compositionally biased region" description="Polar residues" evidence="1">
    <location>
        <begin position="107"/>
        <end position="123"/>
    </location>
</feature>
<dbReference type="PANTHER" id="PTHR33431:SF12">
    <property type="entry name" value="HIGH MOBILITY GROUP BOX PROTEIN, PUTATIVE (DUF1635)-RELATED"/>
    <property type="match status" value="1"/>
</dbReference>
<dbReference type="STRING" id="4155.A0A022R7M2"/>
<name>A0A022R7M2_ERYGU</name>
<dbReference type="EMBL" id="KI630592">
    <property type="protein sequence ID" value="EYU36251.1"/>
    <property type="molecule type" value="Genomic_DNA"/>
</dbReference>
<dbReference type="OrthoDB" id="778241at2759"/>
<dbReference type="KEGG" id="egt:105958894"/>
<accession>A0A022R7M2</accession>
<feature type="region of interest" description="Disordered" evidence="1">
    <location>
        <begin position="88"/>
        <end position="123"/>
    </location>
</feature>
<sequence>MGEMDSLWGYAEPEEMEQELLLTRLELQKIKAEAAAEMETSNKHVNHLINMLKFAIDERDEARSQVHKLLLNNKAAFGCSFPNTSPHFHGETPLGGGGGAAKPGKANSSITESNSPSETTYNYQSPPVVVDSLFENGAVSSPEFSNNSAQFFAGSGSVQKTDPGMDLIDSLVKGRALPEKGKFFQAVKEAGPLLQNILVAGPLPKWRNPPQLQTFQIPPVPINGGDDVFGQKLPPPNVAYYAQKPAAATVFSSGNLGFGNCLSNGGGGSSSSSPMMMSYGGFNNGYIPLVKRQRFC</sequence>
<organism evidence="2 3">
    <name type="scientific">Erythranthe guttata</name>
    <name type="common">Yellow monkey flower</name>
    <name type="synonym">Mimulus guttatus</name>
    <dbReference type="NCBI Taxonomy" id="4155"/>
    <lineage>
        <taxon>Eukaryota</taxon>
        <taxon>Viridiplantae</taxon>
        <taxon>Streptophyta</taxon>
        <taxon>Embryophyta</taxon>
        <taxon>Tracheophyta</taxon>
        <taxon>Spermatophyta</taxon>
        <taxon>Magnoliopsida</taxon>
        <taxon>eudicotyledons</taxon>
        <taxon>Gunneridae</taxon>
        <taxon>Pentapetalae</taxon>
        <taxon>asterids</taxon>
        <taxon>lamiids</taxon>
        <taxon>Lamiales</taxon>
        <taxon>Phrymaceae</taxon>
        <taxon>Erythranthe</taxon>
    </lineage>
</organism>
<dbReference type="OMA" id="CESGMIT"/>
<dbReference type="eggNOG" id="ENOG502R3H5">
    <property type="taxonomic scope" value="Eukaryota"/>
</dbReference>
<proteinExistence type="predicted"/>
<keyword evidence="3" id="KW-1185">Reference proteome</keyword>
<evidence type="ECO:0000313" key="2">
    <source>
        <dbReference type="EMBL" id="EYU36251.1"/>
    </source>
</evidence>
<dbReference type="PANTHER" id="PTHR33431">
    <property type="entry name" value="ENABLED-LIKE PROTEIN (DUF1635)"/>
    <property type="match status" value="1"/>
</dbReference>
<dbReference type="InterPro" id="IPR012862">
    <property type="entry name" value="DUF1635"/>
</dbReference>
<gene>
    <name evidence="2" type="ORF">MIMGU_mgv1a022034mg</name>
</gene>